<dbReference type="EMBL" id="SMAR01000002">
    <property type="protein sequence ID" value="TCT44471.1"/>
    <property type="molecule type" value="Genomic_DNA"/>
</dbReference>
<evidence type="ECO:0000313" key="1">
    <source>
        <dbReference type="EMBL" id="TCT44471.1"/>
    </source>
</evidence>
<dbReference type="RefSeq" id="WP_132307841.1">
    <property type="nucleotide sequence ID" value="NZ_SMAR01000002.1"/>
</dbReference>
<dbReference type="AlphaFoldDB" id="A0A4V2V4V2"/>
<evidence type="ECO:0000313" key="2">
    <source>
        <dbReference type="Proteomes" id="UP000295097"/>
    </source>
</evidence>
<dbReference type="Proteomes" id="UP000295097">
    <property type="component" value="Unassembled WGS sequence"/>
</dbReference>
<keyword evidence="2" id="KW-1185">Reference proteome</keyword>
<name>A0A4V2V4V2_9HYPH</name>
<comment type="caution">
    <text evidence="1">The sequence shown here is derived from an EMBL/GenBank/DDBJ whole genome shotgun (WGS) entry which is preliminary data.</text>
</comment>
<accession>A0A4V2V4V2</accession>
<protein>
    <submittedName>
        <fullName evidence="1">Uncharacterized protein</fullName>
    </submittedName>
</protein>
<gene>
    <name evidence="1" type="ORF">EDC90_100219</name>
</gene>
<organism evidence="1 2">
    <name type="scientific">Martelella mediterranea</name>
    <dbReference type="NCBI Taxonomy" id="293089"/>
    <lineage>
        <taxon>Bacteria</taxon>
        <taxon>Pseudomonadati</taxon>
        <taxon>Pseudomonadota</taxon>
        <taxon>Alphaproteobacteria</taxon>
        <taxon>Hyphomicrobiales</taxon>
        <taxon>Aurantimonadaceae</taxon>
        <taxon>Martelella</taxon>
    </lineage>
</organism>
<sequence>MSSQRTEIFQTRLTRSEASAVRWHMLQCREQQKAKYVRLCLLAGGGAKLRELDRRTGEIMKIVRDLQMCTHLTRAEKARLLRVAHTQASALVHVVGVLG</sequence>
<proteinExistence type="predicted"/>
<reference evidence="1 2" key="1">
    <citation type="submission" date="2019-03" db="EMBL/GenBank/DDBJ databases">
        <title>Freshwater and sediment microbial communities from various areas in North America, analyzing microbe dynamics in response to fracking.</title>
        <authorList>
            <person name="Lamendella R."/>
        </authorList>
    </citation>
    <scope>NUCLEOTIDE SEQUENCE [LARGE SCALE GENOMIC DNA]</scope>
    <source>
        <strain evidence="1 2">175.2</strain>
    </source>
</reference>